<comment type="caution">
    <text evidence="2">The sequence shown here is derived from an EMBL/GenBank/DDBJ whole genome shotgun (WGS) entry which is preliminary data.</text>
</comment>
<dbReference type="AlphaFoldDB" id="A0A833SK05"/>
<protein>
    <submittedName>
        <fullName evidence="2">Uncharacterized protein</fullName>
    </submittedName>
</protein>
<dbReference type="Proteomes" id="UP000602510">
    <property type="component" value="Unassembled WGS sequence"/>
</dbReference>
<evidence type="ECO:0000313" key="3">
    <source>
        <dbReference type="Proteomes" id="UP000602510"/>
    </source>
</evidence>
<feature type="compositionally biased region" description="Low complexity" evidence="1">
    <location>
        <begin position="445"/>
        <end position="461"/>
    </location>
</feature>
<sequence>MYSTPIPLFSGVRQLRHQMSSFSHPNHTNFHTGSSSGYYYPNSDGYQTPSPYTSYTSYVQPPPPQYSHVQPPPQEIPYAVPVNAAPMSFQDSTDYSRPQTWRNMPQQQDRGSNASASGQPPSSRPEQPMNRAGRSSSNVSAASFDSSTHSSTYSEAAMAANASVAAAAVNPGESLFGRKTSANPGETLFGERASVSSATSSATRSSVDAAVDTMWEARRAREKAEEDADQKLIDAVCKASLAEYNDRERVLKTYESETSQRSLQHQTSSATLLQAKSEAEQRKRAAMQTVLDSKVRAKEMSEKAREATALYEQKNSERLAKQTELEALKLREAQEAELLVVQKRKDEAMRKRTEAEQKAREAREKAEAMRRQAFQAASKVRANSRRQIETQLSEEEAQRQRERQRKLDEIEKNMELARQRKEEATKKAEDARRRAEELRLKAEQARAGLKSSTSTPPTASA</sequence>
<feature type="compositionally biased region" description="Pro residues" evidence="1">
    <location>
        <begin position="60"/>
        <end position="75"/>
    </location>
</feature>
<evidence type="ECO:0000256" key="1">
    <source>
        <dbReference type="SAM" id="MobiDB-lite"/>
    </source>
</evidence>
<accession>A0A833SK05</accession>
<reference evidence="2" key="1">
    <citation type="submission" date="2020-04" db="EMBL/GenBank/DDBJ databases">
        <title>Hybrid Assembly of Korean Phytophthora infestans isolates.</title>
        <authorList>
            <person name="Prokchorchik M."/>
            <person name="Lee Y."/>
            <person name="Seo J."/>
            <person name="Cho J.-H."/>
            <person name="Park Y.-E."/>
            <person name="Jang D.-C."/>
            <person name="Im J.-S."/>
            <person name="Choi J.-G."/>
            <person name="Park H.-J."/>
            <person name="Lee G.-B."/>
            <person name="Lee Y.-G."/>
            <person name="Hong S.-Y."/>
            <person name="Cho K."/>
            <person name="Sohn K.H."/>
        </authorList>
    </citation>
    <scope>NUCLEOTIDE SEQUENCE</scope>
    <source>
        <strain evidence="2">KR_1_A1</strain>
    </source>
</reference>
<organism evidence="2 3">
    <name type="scientific">Phytophthora infestans</name>
    <name type="common">Potato late blight agent</name>
    <name type="synonym">Botrytis infestans</name>
    <dbReference type="NCBI Taxonomy" id="4787"/>
    <lineage>
        <taxon>Eukaryota</taxon>
        <taxon>Sar</taxon>
        <taxon>Stramenopiles</taxon>
        <taxon>Oomycota</taxon>
        <taxon>Peronosporomycetes</taxon>
        <taxon>Peronosporales</taxon>
        <taxon>Peronosporaceae</taxon>
        <taxon>Phytophthora</taxon>
    </lineage>
</organism>
<feature type="compositionally biased region" description="Polar residues" evidence="1">
    <location>
        <begin position="89"/>
        <end position="125"/>
    </location>
</feature>
<proteinExistence type="predicted"/>
<dbReference type="EMBL" id="WSZM01000413">
    <property type="protein sequence ID" value="KAF4033609.1"/>
    <property type="molecule type" value="Genomic_DNA"/>
</dbReference>
<feature type="compositionally biased region" description="Basic and acidic residues" evidence="1">
    <location>
        <begin position="345"/>
        <end position="370"/>
    </location>
</feature>
<keyword evidence="3" id="KW-1185">Reference proteome</keyword>
<feature type="compositionally biased region" description="Low complexity" evidence="1">
    <location>
        <begin position="132"/>
        <end position="147"/>
    </location>
</feature>
<evidence type="ECO:0000313" key="2">
    <source>
        <dbReference type="EMBL" id="KAF4033609.1"/>
    </source>
</evidence>
<feature type="region of interest" description="Disordered" evidence="1">
    <location>
        <begin position="51"/>
        <end position="147"/>
    </location>
</feature>
<name>A0A833SK05_PHYIN</name>
<feature type="region of interest" description="Disordered" evidence="1">
    <location>
        <begin position="345"/>
        <end position="461"/>
    </location>
</feature>
<gene>
    <name evidence="2" type="ORF">GN244_ATG14428</name>
</gene>
<feature type="compositionally biased region" description="Basic and acidic residues" evidence="1">
    <location>
        <begin position="396"/>
        <end position="444"/>
    </location>
</feature>